<proteinExistence type="predicted"/>
<sequence>MKIILDDEVQALLLLSSMPDSWLCHLATQPQMVN</sequence>
<organism evidence="1">
    <name type="scientific">Arundo donax</name>
    <name type="common">Giant reed</name>
    <name type="synonym">Donax arundinaceus</name>
    <dbReference type="NCBI Taxonomy" id="35708"/>
    <lineage>
        <taxon>Eukaryota</taxon>
        <taxon>Viridiplantae</taxon>
        <taxon>Streptophyta</taxon>
        <taxon>Embryophyta</taxon>
        <taxon>Tracheophyta</taxon>
        <taxon>Spermatophyta</taxon>
        <taxon>Magnoliopsida</taxon>
        <taxon>Liliopsida</taxon>
        <taxon>Poales</taxon>
        <taxon>Poaceae</taxon>
        <taxon>PACMAD clade</taxon>
        <taxon>Arundinoideae</taxon>
        <taxon>Arundineae</taxon>
        <taxon>Arundo</taxon>
    </lineage>
</organism>
<name>A0A0A9AG87_ARUDO</name>
<protein>
    <submittedName>
        <fullName evidence="1">Uncharacterized protein</fullName>
    </submittedName>
</protein>
<evidence type="ECO:0000313" key="1">
    <source>
        <dbReference type="EMBL" id="JAD50141.1"/>
    </source>
</evidence>
<reference evidence="1" key="2">
    <citation type="journal article" date="2015" name="Data Brief">
        <title>Shoot transcriptome of the giant reed, Arundo donax.</title>
        <authorList>
            <person name="Barrero R.A."/>
            <person name="Guerrero F.D."/>
            <person name="Moolhuijzen P."/>
            <person name="Goolsby J.A."/>
            <person name="Tidwell J."/>
            <person name="Bellgard S.E."/>
            <person name="Bellgard M.I."/>
        </authorList>
    </citation>
    <scope>NUCLEOTIDE SEQUENCE</scope>
    <source>
        <tissue evidence="1">Shoot tissue taken approximately 20 cm above the soil surface</tissue>
    </source>
</reference>
<accession>A0A0A9AG87</accession>
<dbReference type="AlphaFoldDB" id="A0A0A9AG87"/>
<dbReference type="EMBL" id="GBRH01247754">
    <property type="protein sequence ID" value="JAD50141.1"/>
    <property type="molecule type" value="Transcribed_RNA"/>
</dbReference>
<reference evidence="1" key="1">
    <citation type="submission" date="2014-09" db="EMBL/GenBank/DDBJ databases">
        <authorList>
            <person name="Magalhaes I.L.F."/>
            <person name="Oliveira U."/>
            <person name="Santos F.R."/>
            <person name="Vidigal T.H.D.A."/>
            <person name="Brescovit A.D."/>
            <person name="Santos A.J."/>
        </authorList>
    </citation>
    <scope>NUCLEOTIDE SEQUENCE</scope>
    <source>
        <tissue evidence="1">Shoot tissue taken approximately 20 cm above the soil surface</tissue>
    </source>
</reference>